<proteinExistence type="predicted"/>
<dbReference type="AlphaFoldDB" id="A0A3D8VG97"/>
<reference evidence="1 2" key="1">
    <citation type="submission" date="2018-08" db="EMBL/GenBank/DDBJ databases">
        <title>Lysobacter soli KCTC 22011, whole genome shotgun sequence.</title>
        <authorList>
            <person name="Zhang X."/>
            <person name="Feng G."/>
            <person name="Zhu H."/>
        </authorList>
    </citation>
    <scope>NUCLEOTIDE SEQUENCE [LARGE SCALE GENOMIC DNA]</scope>
    <source>
        <strain evidence="1 2">KCTC 22011</strain>
    </source>
</reference>
<protein>
    <submittedName>
        <fullName evidence="1">Uncharacterized protein</fullName>
    </submittedName>
</protein>
<name>A0A3D8VG97_9GAMM</name>
<dbReference type="EMBL" id="QTJR01000003">
    <property type="protein sequence ID" value="RDY68396.1"/>
    <property type="molecule type" value="Genomic_DNA"/>
</dbReference>
<organism evidence="1 2">
    <name type="scientific">Lysobacter soli</name>
    <dbReference type="NCBI Taxonomy" id="453783"/>
    <lineage>
        <taxon>Bacteria</taxon>
        <taxon>Pseudomonadati</taxon>
        <taxon>Pseudomonadota</taxon>
        <taxon>Gammaproteobacteria</taxon>
        <taxon>Lysobacterales</taxon>
        <taxon>Lysobacteraceae</taxon>
        <taxon>Lysobacter</taxon>
    </lineage>
</organism>
<sequence>MTCATFGAVTFACSPTPAAQPRISVDDAKAHALKLCLDGNYERSGGYVAREVRDESYLTLRYQLSDRRQNAGKRLAAFVESSTSNYYRAQLPMKDEEGRGPFNRIFEQCMGFYRSRALADFIKREL</sequence>
<evidence type="ECO:0000313" key="1">
    <source>
        <dbReference type="EMBL" id="RDY68396.1"/>
    </source>
</evidence>
<dbReference type="Proteomes" id="UP000256829">
    <property type="component" value="Unassembled WGS sequence"/>
</dbReference>
<comment type="caution">
    <text evidence="1">The sequence shown here is derived from an EMBL/GenBank/DDBJ whole genome shotgun (WGS) entry which is preliminary data.</text>
</comment>
<evidence type="ECO:0000313" key="2">
    <source>
        <dbReference type="Proteomes" id="UP000256829"/>
    </source>
</evidence>
<gene>
    <name evidence="1" type="ORF">DX912_06995</name>
</gene>
<keyword evidence="2" id="KW-1185">Reference proteome</keyword>
<accession>A0A3D8VG97</accession>